<keyword evidence="2" id="KW-1185">Reference proteome</keyword>
<gene>
    <name evidence="1" type="ORF">FB388_2265</name>
</gene>
<dbReference type="Proteomes" id="UP000319818">
    <property type="component" value="Unassembled WGS sequence"/>
</dbReference>
<evidence type="ECO:0000313" key="2">
    <source>
        <dbReference type="Proteomes" id="UP000319818"/>
    </source>
</evidence>
<dbReference type="OrthoDB" id="116741at2"/>
<dbReference type="RefSeq" id="WP_142100047.1">
    <property type="nucleotide sequence ID" value="NZ_VFPH01000001.1"/>
</dbReference>
<proteinExistence type="predicted"/>
<sequence length="184" mass="19982">MATTATGAARPGVSVGPTSEFSLFFQVRPGQGEALREALRALQSHPGYRPGEYHMAIASIHEARFVLFDDDTRLLFATSFDGSWDAYMDDFATSGPTLQLFDAIFQHVEGYESLPDVAAVRAFVLGAQVSAAAYARNYPGTVKEIRKAVRVNRAFQQVLDDPEAATVLQQPALKPLLDEAADST</sequence>
<name>A0A543GFM0_9PSEU</name>
<protein>
    <submittedName>
        <fullName evidence="1">Uncharacterized protein</fullName>
    </submittedName>
</protein>
<organism evidence="1 2">
    <name type="scientific">Pseudonocardia cypriaca</name>
    <dbReference type="NCBI Taxonomy" id="882449"/>
    <lineage>
        <taxon>Bacteria</taxon>
        <taxon>Bacillati</taxon>
        <taxon>Actinomycetota</taxon>
        <taxon>Actinomycetes</taxon>
        <taxon>Pseudonocardiales</taxon>
        <taxon>Pseudonocardiaceae</taxon>
        <taxon>Pseudonocardia</taxon>
    </lineage>
</organism>
<comment type="caution">
    <text evidence="1">The sequence shown here is derived from an EMBL/GenBank/DDBJ whole genome shotgun (WGS) entry which is preliminary data.</text>
</comment>
<reference evidence="1 2" key="1">
    <citation type="submission" date="2019-06" db="EMBL/GenBank/DDBJ databases">
        <title>Sequencing the genomes of 1000 actinobacteria strains.</title>
        <authorList>
            <person name="Klenk H.-P."/>
        </authorList>
    </citation>
    <scope>NUCLEOTIDE SEQUENCE [LARGE SCALE GENOMIC DNA]</scope>
    <source>
        <strain evidence="1 2">DSM 45511</strain>
    </source>
</reference>
<accession>A0A543GFM0</accession>
<evidence type="ECO:0000313" key="1">
    <source>
        <dbReference type="EMBL" id="TQM44878.1"/>
    </source>
</evidence>
<dbReference type="AlphaFoldDB" id="A0A543GFM0"/>
<dbReference type="EMBL" id="VFPH01000001">
    <property type="protein sequence ID" value="TQM44878.1"/>
    <property type="molecule type" value="Genomic_DNA"/>
</dbReference>